<sequence>MPAISLHSFFFATLVLSLTTALPATTPRSPRPAEIPSNSHAAACEWTRRFDNADIDCHHSIDPTQKTHYTLLISPSHTPTSPSSMSTFCDTLESNIRNHCSNHVYFTCNNYLPYKRYNPFTKRVPSASGAEVIFTLSKSSTKEEDVKCVGEAMRMAMCSTSAFGECVPGEGMKGAWGTEEEGMELR</sequence>
<reference evidence="2" key="1">
    <citation type="journal article" date="2020" name="Stud. Mycol.">
        <title>101 Dothideomycetes genomes: a test case for predicting lifestyles and emergence of pathogens.</title>
        <authorList>
            <person name="Haridas S."/>
            <person name="Albert R."/>
            <person name="Binder M."/>
            <person name="Bloem J."/>
            <person name="Labutti K."/>
            <person name="Salamov A."/>
            <person name="Andreopoulos B."/>
            <person name="Baker S."/>
            <person name="Barry K."/>
            <person name="Bills G."/>
            <person name="Bluhm B."/>
            <person name="Cannon C."/>
            <person name="Castanera R."/>
            <person name="Culley D."/>
            <person name="Daum C."/>
            <person name="Ezra D."/>
            <person name="Gonzalez J."/>
            <person name="Henrissat B."/>
            <person name="Kuo A."/>
            <person name="Liang C."/>
            <person name="Lipzen A."/>
            <person name="Lutzoni F."/>
            <person name="Magnuson J."/>
            <person name="Mondo S."/>
            <person name="Nolan M."/>
            <person name="Ohm R."/>
            <person name="Pangilinan J."/>
            <person name="Park H.-J."/>
            <person name="Ramirez L."/>
            <person name="Alfaro M."/>
            <person name="Sun H."/>
            <person name="Tritt A."/>
            <person name="Yoshinaga Y."/>
            <person name="Zwiers L.-H."/>
            <person name="Turgeon B."/>
            <person name="Goodwin S."/>
            <person name="Spatafora J."/>
            <person name="Crous P."/>
            <person name="Grigoriev I."/>
        </authorList>
    </citation>
    <scope>NUCLEOTIDE SEQUENCE</scope>
    <source>
        <strain evidence="2">CBS 119925</strain>
    </source>
</reference>
<organism evidence="2 3">
    <name type="scientific">Sporormia fimetaria CBS 119925</name>
    <dbReference type="NCBI Taxonomy" id="1340428"/>
    <lineage>
        <taxon>Eukaryota</taxon>
        <taxon>Fungi</taxon>
        <taxon>Dikarya</taxon>
        <taxon>Ascomycota</taxon>
        <taxon>Pezizomycotina</taxon>
        <taxon>Dothideomycetes</taxon>
        <taxon>Pleosporomycetidae</taxon>
        <taxon>Pleosporales</taxon>
        <taxon>Sporormiaceae</taxon>
        <taxon>Sporormia</taxon>
    </lineage>
</organism>
<keyword evidence="3" id="KW-1185">Reference proteome</keyword>
<dbReference type="EMBL" id="MU006569">
    <property type="protein sequence ID" value="KAF2748508.1"/>
    <property type="molecule type" value="Genomic_DNA"/>
</dbReference>
<dbReference type="Proteomes" id="UP000799440">
    <property type="component" value="Unassembled WGS sequence"/>
</dbReference>
<evidence type="ECO:0000313" key="2">
    <source>
        <dbReference type="EMBL" id="KAF2748508.1"/>
    </source>
</evidence>
<keyword evidence="1" id="KW-0732">Signal</keyword>
<gene>
    <name evidence="2" type="ORF">M011DRAFT_457806</name>
</gene>
<protein>
    <submittedName>
        <fullName evidence="2">Uncharacterized protein</fullName>
    </submittedName>
</protein>
<feature type="chain" id="PRO_5025348554" evidence="1">
    <location>
        <begin position="18"/>
        <end position="186"/>
    </location>
</feature>
<proteinExistence type="predicted"/>
<accession>A0A6A6VD48</accession>
<dbReference type="AlphaFoldDB" id="A0A6A6VD48"/>
<evidence type="ECO:0000313" key="3">
    <source>
        <dbReference type="Proteomes" id="UP000799440"/>
    </source>
</evidence>
<name>A0A6A6VD48_9PLEO</name>
<evidence type="ECO:0000256" key="1">
    <source>
        <dbReference type="SAM" id="SignalP"/>
    </source>
</evidence>
<feature type="signal peptide" evidence="1">
    <location>
        <begin position="1"/>
        <end position="17"/>
    </location>
</feature>